<evidence type="ECO:0000256" key="1">
    <source>
        <dbReference type="ARBA" id="ARBA00022679"/>
    </source>
</evidence>
<dbReference type="GO" id="GO:0050201">
    <property type="term" value="F:fucokinase activity"/>
    <property type="evidence" value="ECO:0007669"/>
    <property type="project" value="TreeGrafter"/>
</dbReference>
<dbReference type="Pfam" id="PF08544">
    <property type="entry name" value="GHMP_kinases_C"/>
    <property type="match status" value="1"/>
</dbReference>
<dbReference type="InterPro" id="IPR036554">
    <property type="entry name" value="GHMP_kinase_C_sf"/>
</dbReference>
<sequence>MIISRTPLRVSFLGGGSDLPPYYRRHGGAVLSTTIDHAVYVTVSRKFDDAVRVSYSRTEEVPSAAEVAHPLVREALKHAGIEGGIEITSVADIPAKGTGLGSSSSFTVGLLNALHAYLGRHASAESLARESCVIEIDRCGEPIGKQDQYAAAFGGFNFIRFNADDTVDVQKVICATDLLSALQDRLLFFYTGQTRSASPLLKEQSDEVSRPGARTNATGQLVHLAEAAYDEICRGEIDNLGPFLHEAWHIKRTINSGVTNKIIDEAYDAAIAAGAQGGKVLGAGGGGFLMFLVPKAHQEAVRRVLGRLRETPFRFASQGSKIIFVH</sequence>
<gene>
    <name evidence="8" type="ORF">V3328_15235</name>
</gene>
<dbReference type="InterPro" id="IPR052203">
    <property type="entry name" value="GHMP_Kinase-Related"/>
</dbReference>
<dbReference type="PIRSF" id="PIRSF036406">
    <property type="entry name" value="Hept_kin"/>
    <property type="match status" value="1"/>
</dbReference>
<evidence type="ECO:0000259" key="6">
    <source>
        <dbReference type="Pfam" id="PF00288"/>
    </source>
</evidence>
<dbReference type="PANTHER" id="PTHR32463:SF0">
    <property type="entry name" value="L-FUCOSE KINASE"/>
    <property type="match status" value="1"/>
</dbReference>
<protein>
    <submittedName>
        <fullName evidence="8">GHMP kinase</fullName>
    </submittedName>
</protein>
<dbReference type="PANTHER" id="PTHR32463">
    <property type="entry name" value="L-FUCOSE KINASE"/>
    <property type="match status" value="1"/>
</dbReference>
<evidence type="ECO:0000313" key="8">
    <source>
        <dbReference type="EMBL" id="MEJ8572843.1"/>
    </source>
</evidence>
<dbReference type="GO" id="GO:0042352">
    <property type="term" value="P:GDP-L-fucose salvage"/>
    <property type="evidence" value="ECO:0007669"/>
    <property type="project" value="TreeGrafter"/>
</dbReference>
<evidence type="ECO:0000256" key="3">
    <source>
        <dbReference type="ARBA" id="ARBA00022777"/>
    </source>
</evidence>
<dbReference type="PRINTS" id="PR00960">
    <property type="entry name" value="LMBPPROTEIN"/>
</dbReference>
<dbReference type="GO" id="GO:0005524">
    <property type="term" value="F:ATP binding"/>
    <property type="evidence" value="ECO:0007669"/>
    <property type="project" value="UniProtKB-KW"/>
</dbReference>
<evidence type="ECO:0000256" key="2">
    <source>
        <dbReference type="ARBA" id="ARBA00022741"/>
    </source>
</evidence>
<keyword evidence="9" id="KW-1185">Reference proteome</keyword>
<keyword evidence="1" id="KW-0808">Transferase</keyword>
<evidence type="ECO:0000256" key="5">
    <source>
        <dbReference type="ARBA" id="ARBA00038121"/>
    </source>
</evidence>
<keyword evidence="3 8" id="KW-0418">Kinase</keyword>
<dbReference type="RefSeq" id="WP_340330543.1">
    <property type="nucleotide sequence ID" value="NZ_JAZHOF010000006.1"/>
</dbReference>
<reference evidence="8 9" key="1">
    <citation type="submission" date="2024-02" db="EMBL/GenBank/DDBJ databases">
        <title>Genome analysis and characterization of Microbaculum marinisediminis sp. nov., isolated from marine sediment.</title>
        <authorList>
            <person name="Du Z.-J."/>
            <person name="Ye Y.-Q."/>
            <person name="Zhang Z.-R."/>
            <person name="Yuan S.-M."/>
            <person name="Zhang X.-Y."/>
        </authorList>
    </citation>
    <scope>NUCLEOTIDE SEQUENCE [LARGE SCALE GENOMIC DNA]</scope>
    <source>
        <strain evidence="8 9">SDUM1044001</strain>
    </source>
</reference>
<dbReference type="Proteomes" id="UP001378188">
    <property type="component" value="Unassembled WGS sequence"/>
</dbReference>
<dbReference type="InterPro" id="IPR020568">
    <property type="entry name" value="Ribosomal_Su5_D2-typ_SF"/>
</dbReference>
<dbReference type="InterPro" id="IPR014606">
    <property type="entry name" value="Heptose_7-P_kinase"/>
</dbReference>
<keyword evidence="4" id="KW-0067">ATP-binding</keyword>
<dbReference type="SUPFAM" id="SSF54211">
    <property type="entry name" value="Ribosomal protein S5 domain 2-like"/>
    <property type="match status" value="1"/>
</dbReference>
<evidence type="ECO:0000256" key="4">
    <source>
        <dbReference type="ARBA" id="ARBA00022840"/>
    </source>
</evidence>
<dbReference type="Pfam" id="PF00288">
    <property type="entry name" value="GHMP_kinases_N"/>
    <property type="match status" value="1"/>
</dbReference>
<keyword evidence="2" id="KW-0547">Nucleotide-binding</keyword>
<proteinExistence type="inferred from homology"/>
<dbReference type="SUPFAM" id="SSF55060">
    <property type="entry name" value="GHMP Kinase, C-terminal domain"/>
    <property type="match status" value="1"/>
</dbReference>
<dbReference type="Gene3D" id="3.30.230.120">
    <property type="match status" value="1"/>
</dbReference>
<feature type="domain" description="GHMP kinase C-terminal" evidence="7">
    <location>
        <begin position="230"/>
        <end position="305"/>
    </location>
</feature>
<dbReference type="InterPro" id="IPR006204">
    <property type="entry name" value="GHMP_kinase_N_dom"/>
</dbReference>
<organism evidence="8 9">
    <name type="scientific">Microbaculum marinum</name>
    <dbReference type="NCBI Taxonomy" id="1764581"/>
    <lineage>
        <taxon>Bacteria</taxon>
        <taxon>Pseudomonadati</taxon>
        <taxon>Pseudomonadota</taxon>
        <taxon>Alphaproteobacteria</taxon>
        <taxon>Hyphomicrobiales</taxon>
        <taxon>Tepidamorphaceae</taxon>
        <taxon>Microbaculum</taxon>
    </lineage>
</organism>
<feature type="domain" description="GHMP kinase N-terminal" evidence="6">
    <location>
        <begin position="74"/>
        <end position="155"/>
    </location>
</feature>
<comment type="similarity">
    <text evidence="5">Belongs to the GHMP kinase family.</text>
</comment>
<comment type="caution">
    <text evidence="8">The sequence shown here is derived from an EMBL/GenBank/DDBJ whole genome shotgun (WGS) entry which is preliminary data.</text>
</comment>
<dbReference type="AlphaFoldDB" id="A0AAW9RR73"/>
<dbReference type="InterPro" id="IPR001174">
    <property type="entry name" value="HddA/FKP"/>
</dbReference>
<accession>A0AAW9RR73</accession>
<dbReference type="EMBL" id="JAZHOF010000006">
    <property type="protein sequence ID" value="MEJ8572843.1"/>
    <property type="molecule type" value="Genomic_DNA"/>
</dbReference>
<evidence type="ECO:0000313" key="9">
    <source>
        <dbReference type="Proteomes" id="UP001378188"/>
    </source>
</evidence>
<evidence type="ECO:0000259" key="7">
    <source>
        <dbReference type="Pfam" id="PF08544"/>
    </source>
</evidence>
<dbReference type="InterPro" id="IPR013750">
    <property type="entry name" value="GHMP_kinase_C_dom"/>
</dbReference>
<name>A0AAW9RR73_9HYPH</name>